<dbReference type="EMBL" id="KZ288239">
    <property type="protein sequence ID" value="PBC31322.1"/>
    <property type="molecule type" value="Genomic_DNA"/>
</dbReference>
<proteinExistence type="predicted"/>
<feature type="compositionally biased region" description="Gly residues" evidence="1">
    <location>
        <begin position="1"/>
        <end position="11"/>
    </location>
</feature>
<evidence type="ECO:0000256" key="1">
    <source>
        <dbReference type="SAM" id="MobiDB-lite"/>
    </source>
</evidence>
<protein>
    <submittedName>
        <fullName evidence="2">Uncharacterized protein</fullName>
    </submittedName>
</protein>
<name>A0A2A3EJ79_APICC</name>
<organism evidence="2 3">
    <name type="scientific">Apis cerana cerana</name>
    <name type="common">Oriental honeybee</name>
    <dbReference type="NCBI Taxonomy" id="94128"/>
    <lineage>
        <taxon>Eukaryota</taxon>
        <taxon>Metazoa</taxon>
        <taxon>Ecdysozoa</taxon>
        <taxon>Arthropoda</taxon>
        <taxon>Hexapoda</taxon>
        <taxon>Insecta</taxon>
        <taxon>Pterygota</taxon>
        <taxon>Neoptera</taxon>
        <taxon>Endopterygota</taxon>
        <taxon>Hymenoptera</taxon>
        <taxon>Apocrita</taxon>
        <taxon>Aculeata</taxon>
        <taxon>Apoidea</taxon>
        <taxon>Anthophila</taxon>
        <taxon>Apidae</taxon>
        <taxon>Apis</taxon>
    </lineage>
</organism>
<gene>
    <name evidence="2" type="ORF">APICC_02469</name>
</gene>
<feature type="region of interest" description="Disordered" evidence="1">
    <location>
        <begin position="1"/>
        <end position="21"/>
    </location>
</feature>
<keyword evidence="3" id="KW-1185">Reference proteome</keyword>
<dbReference type="AlphaFoldDB" id="A0A2A3EJ79"/>
<evidence type="ECO:0000313" key="2">
    <source>
        <dbReference type="EMBL" id="PBC31322.1"/>
    </source>
</evidence>
<dbReference type="Proteomes" id="UP000242457">
    <property type="component" value="Unassembled WGS sequence"/>
</dbReference>
<sequence>MEIGNGGGTGGAPLVRGAEEPSDVYESGSIASSRVIMENGDGLVCTYFGDFNSSFKLAKKPPSTITPVPYDKEQFNGLVKDTKYAYCDKTTEMRIDEKSVMLLKFC</sequence>
<accession>A0A2A3EJ79</accession>
<evidence type="ECO:0000313" key="3">
    <source>
        <dbReference type="Proteomes" id="UP000242457"/>
    </source>
</evidence>
<reference evidence="2 3" key="1">
    <citation type="submission" date="2014-07" db="EMBL/GenBank/DDBJ databases">
        <title>Genomic and transcriptomic analysis on Apis cerana provide comprehensive insights into honey bee biology.</title>
        <authorList>
            <person name="Diao Q."/>
            <person name="Sun L."/>
            <person name="Zheng H."/>
            <person name="Zheng H."/>
            <person name="Xu S."/>
            <person name="Wang S."/>
            <person name="Zeng Z."/>
            <person name="Hu F."/>
            <person name="Su S."/>
            <person name="Wu J."/>
        </authorList>
    </citation>
    <scope>NUCLEOTIDE SEQUENCE [LARGE SCALE GENOMIC DNA]</scope>
    <source>
        <tissue evidence="2">Pupae without intestine</tissue>
    </source>
</reference>